<dbReference type="AlphaFoldDB" id="A0AAW2RSX1"/>
<dbReference type="InterPro" id="IPR013103">
    <property type="entry name" value="RVT_2"/>
</dbReference>
<organism evidence="2">
    <name type="scientific">Sesamum calycinum</name>
    <dbReference type="NCBI Taxonomy" id="2727403"/>
    <lineage>
        <taxon>Eukaryota</taxon>
        <taxon>Viridiplantae</taxon>
        <taxon>Streptophyta</taxon>
        <taxon>Embryophyta</taxon>
        <taxon>Tracheophyta</taxon>
        <taxon>Spermatophyta</taxon>
        <taxon>Magnoliopsida</taxon>
        <taxon>eudicotyledons</taxon>
        <taxon>Gunneridae</taxon>
        <taxon>Pentapetalae</taxon>
        <taxon>asterids</taxon>
        <taxon>lamiids</taxon>
        <taxon>Lamiales</taxon>
        <taxon>Pedaliaceae</taxon>
        <taxon>Sesamum</taxon>
    </lineage>
</organism>
<accession>A0AAW2RSX1</accession>
<name>A0AAW2RSX1_9LAMI</name>
<evidence type="ECO:0000259" key="1">
    <source>
        <dbReference type="Pfam" id="PF07727"/>
    </source>
</evidence>
<proteinExistence type="predicted"/>
<evidence type="ECO:0000313" key="2">
    <source>
        <dbReference type="EMBL" id="KAL0382995.1"/>
    </source>
</evidence>
<comment type="caution">
    <text evidence="2">The sequence shown here is derived from an EMBL/GenBank/DDBJ whole genome shotgun (WGS) entry which is preliminary data.</text>
</comment>
<dbReference type="EMBL" id="JACGWM010000003">
    <property type="protein sequence ID" value="KAL0382995.1"/>
    <property type="molecule type" value="Genomic_DNA"/>
</dbReference>
<reference evidence="2" key="1">
    <citation type="submission" date="2020-06" db="EMBL/GenBank/DDBJ databases">
        <authorList>
            <person name="Li T."/>
            <person name="Hu X."/>
            <person name="Zhang T."/>
            <person name="Song X."/>
            <person name="Zhang H."/>
            <person name="Dai N."/>
            <person name="Sheng W."/>
            <person name="Hou X."/>
            <person name="Wei L."/>
        </authorList>
    </citation>
    <scope>NUCLEOTIDE SEQUENCE</scope>
    <source>
        <strain evidence="2">KEN8</strain>
        <tissue evidence="2">Leaf</tissue>
    </source>
</reference>
<gene>
    <name evidence="2" type="ORF">Scaly_0586800</name>
</gene>
<feature type="domain" description="Reverse transcriptase Ty1/copia-type" evidence="1">
    <location>
        <begin position="1"/>
        <end position="99"/>
    </location>
</feature>
<dbReference type="Pfam" id="PF07727">
    <property type="entry name" value="RVT_2"/>
    <property type="match status" value="1"/>
</dbReference>
<sequence length="200" mass="23369">MDTNTTFLNCDIDETIYMMQPENFASRDPKNMLCIFKKSIYELKQTSLQWYLKFHQVIISFGFEMNLVDDCVYRKFCGSKQFFLVLYVGDILLPSNDVRHRDTPGLFSGYPRILTKELYRKSYKRYGMQDSKPGDAPIAKRDKFSLKQCPKNNFEEKEMQKIPYSSVVKSLMYAQVCTGSDIAYIIAMLAKYVSNPMLDH</sequence>
<reference evidence="2" key="2">
    <citation type="journal article" date="2024" name="Plant">
        <title>Genomic evolution and insights into agronomic trait innovations of Sesamum species.</title>
        <authorList>
            <person name="Miao H."/>
            <person name="Wang L."/>
            <person name="Qu L."/>
            <person name="Liu H."/>
            <person name="Sun Y."/>
            <person name="Le M."/>
            <person name="Wang Q."/>
            <person name="Wei S."/>
            <person name="Zheng Y."/>
            <person name="Lin W."/>
            <person name="Duan Y."/>
            <person name="Cao H."/>
            <person name="Xiong S."/>
            <person name="Wang X."/>
            <person name="Wei L."/>
            <person name="Li C."/>
            <person name="Ma Q."/>
            <person name="Ju M."/>
            <person name="Zhao R."/>
            <person name="Li G."/>
            <person name="Mu C."/>
            <person name="Tian Q."/>
            <person name="Mei H."/>
            <person name="Zhang T."/>
            <person name="Gao T."/>
            <person name="Zhang H."/>
        </authorList>
    </citation>
    <scope>NUCLEOTIDE SEQUENCE</scope>
    <source>
        <strain evidence="2">KEN8</strain>
    </source>
</reference>
<protein>
    <submittedName>
        <fullName evidence="2">Retrovirus-related Pol polyprotein from transposon TNT 1-94</fullName>
    </submittedName>
</protein>